<dbReference type="RefSeq" id="WP_174137228.1">
    <property type="nucleotide sequence ID" value="NZ_JABUFE010000004.1"/>
</dbReference>
<dbReference type="EMBL" id="JABUFE010000004">
    <property type="protein sequence ID" value="NSX54804.1"/>
    <property type="molecule type" value="Genomic_DNA"/>
</dbReference>
<dbReference type="Proteomes" id="UP000777935">
    <property type="component" value="Unassembled WGS sequence"/>
</dbReference>
<name>A0ABX2IWJ7_9RHOB</name>
<organism evidence="1 2">
    <name type="scientific">Parasulfitobacter algicola</name>
    <dbReference type="NCBI Taxonomy" id="2614809"/>
    <lineage>
        <taxon>Bacteria</taxon>
        <taxon>Pseudomonadati</taxon>
        <taxon>Pseudomonadota</taxon>
        <taxon>Alphaproteobacteria</taxon>
        <taxon>Rhodobacterales</taxon>
        <taxon>Roseobacteraceae</taxon>
        <taxon>Parasulfitobacter</taxon>
    </lineage>
</organism>
<keyword evidence="2" id="KW-1185">Reference proteome</keyword>
<comment type="caution">
    <text evidence="1">The sequence shown here is derived from an EMBL/GenBank/DDBJ whole genome shotgun (WGS) entry which is preliminary data.</text>
</comment>
<reference evidence="1 2" key="1">
    <citation type="submission" date="2020-06" db="EMBL/GenBank/DDBJ databases">
        <title>Sulfitobacter algicola sp. nov., isolated from green algae.</title>
        <authorList>
            <person name="Wang C."/>
        </authorList>
    </citation>
    <scope>NUCLEOTIDE SEQUENCE [LARGE SCALE GENOMIC DNA]</scope>
    <source>
        <strain evidence="1 2">1151</strain>
    </source>
</reference>
<evidence type="ECO:0000313" key="1">
    <source>
        <dbReference type="EMBL" id="NSX54804.1"/>
    </source>
</evidence>
<gene>
    <name evidence="1" type="ORF">HRQ87_08330</name>
</gene>
<sequence>MDDIEEIVAKALKNTSSDEQVGRQLVNARGAQETVVMPKRHWKYLDWLVERKLVNLEELVEQADIKRHQPKLWASLDTAIMIALAKDERKRKKAGAEFPGFIIPKISKRYVPKLIQGRPHEIKEDDLRGRRLINAFGVKETALMSQAHWEYYYWCSEQNCNMVTWAKGADELRPKDKSFGENLMYWLWDDLCARYREGVDVPEGPLPEGYET</sequence>
<evidence type="ECO:0000313" key="2">
    <source>
        <dbReference type="Proteomes" id="UP000777935"/>
    </source>
</evidence>
<proteinExistence type="predicted"/>
<accession>A0ABX2IWJ7</accession>
<protein>
    <submittedName>
        <fullName evidence="1">Uncharacterized protein</fullName>
    </submittedName>
</protein>